<dbReference type="CDD" id="cd00741">
    <property type="entry name" value="Lipase"/>
    <property type="match status" value="1"/>
</dbReference>
<accession>A0A813FLB1</accession>
<gene>
    <name evidence="2" type="ORF">PGLA1383_LOCUS31947</name>
</gene>
<reference evidence="2" key="1">
    <citation type="submission" date="2021-02" db="EMBL/GenBank/DDBJ databases">
        <authorList>
            <person name="Dougan E. K."/>
            <person name="Rhodes N."/>
            <person name="Thang M."/>
            <person name="Chan C."/>
        </authorList>
    </citation>
    <scope>NUCLEOTIDE SEQUENCE</scope>
</reference>
<dbReference type="PANTHER" id="PTHR45908">
    <property type="entry name" value="PROTEIN CBG11750-RELATED"/>
    <property type="match status" value="1"/>
</dbReference>
<organism evidence="2 3">
    <name type="scientific">Polarella glacialis</name>
    <name type="common">Dinoflagellate</name>
    <dbReference type="NCBI Taxonomy" id="89957"/>
    <lineage>
        <taxon>Eukaryota</taxon>
        <taxon>Sar</taxon>
        <taxon>Alveolata</taxon>
        <taxon>Dinophyceae</taxon>
        <taxon>Suessiales</taxon>
        <taxon>Suessiaceae</taxon>
        <taxon>Polarella</taxon>
    </lineage>
</organism>
<dbReference type="SUPFAM" id="SSF53474">
    <property type="entry name" value="alpha/beta-Hydrolases"/>
    <property type="match status" value="1"/>
</dbReference>
<dbReference type="GO" id="GO:0006629">
    <property type="term" value="P:lipid metabolic process"/>
    <property type="evidence" value="ECO:0007669"/>
    <property type="project" value="InterPro"/>
</dbReference>
<proteinExistence type="predicted"/>
<name>A0A813FLB1_POLGL</name>
<dbReference type="InterPro" id="IPR029058">
    <property type="entry name" value="AB_hydrolase_fold"/>
</dbReference>
<feature type="non-terminal residue" evidence="2">
    <location>
        <position position="155"/>
    </location>
</feature>
<keyword evidence="3" id="KW-1185">Reference proteome</keyword>
<dbReference type="Proteomes" id="UP000654075">
    <property type="component" value="Unassembled WGS sequence"/>
</dbReference>
<dbReference type="Pfam" id="PF01764">
    <property type="entry name" value="Lipase_3"/>
    <property type="match status" value="1"/>
</dbReference>
<dbReference type="PANTHER" id="PTHR45908:SF11">
    <property type="entry name" value="FUNGAL LIPASE-LIKE DOMAIN-CONTAINING PROTEIN"/>
    <property type="match status" value="1"/>
</dbReference>
<evidence type="ECO:0000313" key="2">
    <source>
        <dbReference type="EMBL" id="CAE8614215.1"/>
    </source>
</evidence>
<dbReference type="AlphaFoldDB" id="A0A813FLB1"/>
<dbReference type="InterPro" id="IPR002921">
    <property type="entry name" value="Fungal_lipase-type"/>
</dbReference>
<evidence type="ECO:0000259" key="1">
    <source>
        <dbReference type="Pfam" id="PF01764"/>
    </source>
</evidence>
<feature type="domain" description="Fungal lipase-type" evidence="1">
    <location>
        <begin position="14"/>
        <end position="84"/>
    </location>
</feature>
<dbReference type="Gene3D" id="3.40.50.1820">
    <property type="entry name" value="alpha/beta hydrolase"/>
    <property type="match status" value="1"/>
</dbReference>
<sequence>DPRMTDWQHLPAVVSVTGHSLGAGVSAIAMMALRAHGFSIGESFNYGMPRTGDLAFSTAFSDSFTGSFWRVTHGKDPIVHMPPRAWTPWNWRHVEPEVFYPGDLDDGFKICNVGTDEKCSFQFGDLNYVIADHMKYLGIDMGQKGCAGVNLTILI</sequence>
<protein>
    <recommendedName>
        <fullName evidence="1">Fungal lipase-type domain-containing protein</fullName>
    </recommendedName>
</protein>
<comment type="caution">
    <text evidence="2">The sequence shown here is derived from an EMBL/GenBank/DDBJ whole genome shotgun (WGS) entry which is preliminary data.</text>
</comment>
<dbReference type="OrthoDB" id="283604at2759"/>
<evidence type="ECO:0000313" key="3">
    <source>
        <dbReference type="Proteomes" id="UP000654075"/>
    </source>
</evidence>
<dbReference type="EMBL" id="CAJNNV010025381">
    <property type="protein sequence ID" value="CAE8614215.1"/>
    <property type="molecule type" value="Genomic_DNA"/>
</dbReference>